<name>A0AA41R3Z2_9BACT</name>
<organism evidence="1 2">
    <name type="scientific">Desulfatitalea alkaliphila</name>
    <dbReference type="NCBI Taxonomy" id="2929485"/>
    <lineage>
        <taxon>Bacteria</taxon>
        <taxon>Pseudomonadati</taxon>
        <taxon>Thermodesulfobacteriota</taxon>
        <taxon>Desulfobacteria</taxon>
        <taxon>Desulfobacterales</taxon>
        <taxon>Desulfosarcinaceae</taxon>
        <taxon>Desulfatitalea</taxon>
    </lineage>
</organism>
<protein>
    <submittedName>
        <fullName evidence="1">DUF1786 domain-containing protein</fullName>
    </submittedName>
</protein>
<proteinExistence type="predicted"/>
<dbReference type="AlphaFoldDB" id="A0AA41R3Z2"/>
<dbReference type="RefSeq" id="WP_246901967.1">
    <property type="nucleotide sequence ID" value="NZ_JALJRB010000001.1"/>
</dbReference>
<comment type="caution">
    <text evidence="1">The sequence shown here is derived from an EMBL/GenBank/DDBJ whole genome shotgun (WGS) entry which is preliminary data.</text>
</comment>
<sequence>MGRFLMIDIGAGTMDILLYDAATGEHFKAVAPSPVRLVAGRIDATQGNLLVTGVEMGGGPVTAALRRRAADAEVLMSHSAAATLHHDMARVRDWGIRLIDEKAIDRLAGDERYAPIVLEDVQPVRIARIIEGLGFPMNFDAVALCAQDHGAAPQGVSHLDFRHNLFQTMLDRSPLPHTLLFRDDEVPPAFTRLGAMARGARELGAAEVYVMDSGMAAMTGAAQDPHARGAQPVMILDVATSHTVAAVMEQDRVAGFVEYHTRDITLERLEALLRELAEGRVRHDRILAEGGHGAYLRHAVGFDALGAIIATGPKRGLLGPSRLPIIWGAPWGDNMMTGTVGLLEALRCRKGMPPIRYL</sequence>
<keyword evidence="2" id="KW-1185">Reference proteome</keyword>
<dbReference type="Pfam" id="PF08735">
    <property type="entry name" value="DUF1786"/>
    <property type="match status" value="1"/>
</dbReference>
<dbReference type="Proteomes" id="UP001165427">
    <property type="component" value="Unassembled WGS sequence"/>
</dbReference>
<dbReference type="InterPro" id="IPR014846">
    <property type="entry name" value="DUF1786_pyruvate_format-lyase"/>
</dbReference>
<accession>A0AA41R3Z2</accession>
<dbReference type="EMBL" id="JALJRB010000001">
    <property type="protein sequence ID" value="MCJ8498968.1"/>
    <property type="molecule type" value="Genomic_DNA"/>
</dbReference>
<evidence type="ECO:0000313" key="2">
    <source>
        <dbReference type="Proteomes" id="UP001165427"/>
    </source>
</evidence>
<evidence type="ECO:0000313" key="1">
    <source>
        <dbReference type="EMBL" id="MCJ8498968.1"/>
    </source>
</evidence>
<reference evidence="1" key="1">
    <citation type="submission" date="2022-04" db="EMBL/GenBank/DDBJ databases">
        <title>Desulfatitalea alkaliphila sp. nov., a novel anaerobic sulfate-reducing bacterium isolated from terrestrial mud volcano, Taman Peninsula, Russia.</title>
        <authorList>
            <person name="Khomyakova M.A."/>
            <person name="Merkel A.Y."/>
            <person name="Slobodkin A.I."/>
        </authorList>
    </citation>
    <scope>NUCLEOTIDE SEQUENCE</scope>
    <source>
        <strain evidence="1">M08but</strain>
    </source>
</reference>
<gene>
    <name evidence="1" type="ORF">MRX98_00165</name>
</gene>